<dbReference type="OrthoDB" id="9811281at2"/>
<dbReference type="STRING" id="460265.Mnod_2346"/>
<reference evidence="11 12" key="1">
    <citation type="submission" date="2009-01" db="EMBL/GenBank/DDBJ databases">
        <title>Complete sequence of chromosome of Methylobacterium nodulans ORS 2060.</title>
        <authorList>
            <consortium name="US DOE Joint Genome Institute"/>
            <person name="Lucas S."/>
            <person name="Copeland A."/>
            <person name="Lapidus A."/>
            <person name="Glavina del Rio T."/>
            <person name="Dalin E."/>
            <person name="Tice H."/>
            <person name="Bruce D."/>
            <person name="Goodwin L."/>
            <person name="Pitluck S."/>
            <person name="Sims D."/>
            <person name="Brettin T."/>
            <person name="Detter J.C."/>
            <person name="Han C."/>
            <person name="Larimer F."/>
            <person name="Land M."/>
            <person name="Hauser L."/>
            <person name="Kyrpides N."/>
            <person name="Ivanova N."/>
            <person name="Marx C.J."/>
            <person name="Richardson P."/>
        </authorList>
    </citation>
    <scope>NUCLEOTIDE SEQUENCE [LARGE SCALE GENOMIC DNA]</scope>
    <source>
        <strain evidence="12">LMG 21967 / CNCM I-2342 / ORS 2060</strain>
    </source>
</reference>
<keyword evidence="6" id="KW-0249">Electron transport</keyword>
<dbReference type="InterPro" id="IPR008168">
    <property type="entry name" value="Cyt_C_IC"/>
</dbReference>
<dbReference type="Proteomes" id="UP000008207">
    <property type="component" value="Chromosome"/>
</dbReference>
<keyword evidence="12" id="KW-1185">Reference proteome</keyword>
<evidence type="ECO:0000256" key="9">
    <source>
        <dbReference type="SAM" id="MobiDB-lite"/>
    </source>
</evidence>
<feature type="region of interest" description="Disordered" evidence="9">
    <location>
        <begin position="145"/>
        <end position="187"/>
    </location>
</feature>
<dbReference type="KEGG" id="mno:Mnod_2346"/>
<gene>
    <name evidence="11" type="ordered locus">Mnod_2346</name>
</gene>
<evidence type="ECO:0000313" key="12">
    <source>
        <dbReference type="Proteomes" id="UP000008207"/>
    </source>
</evidence>
<sequence length="187" mass="19859">MIRRLSTLLLGALALSACQREEREARPSPVGSESQEQVALVTLSPGESQPTTSTSGRAKAFEGNAYHLSQGKKLFTWFNCSGCHAQGGGGMGPALIDDRWIYGGSIENIVQTIREGRPNGMPSFRGRVPDEQIWELAAYVRSMSGNAPSSAAPARSDSMHAHPSENRTSPSPPVSGGIVPPSGQMPQ</sequence>
<protein>
    <submittedName>
        <fullName evidence="11">Cytochrome c class I</fullName>
    </submittedName>
</protein>
<feature type="region of interest" description="Disordered" evidence="9">
    <location>
        <begin position="23"/>
        <end position="57"/>
    </location>
</feature>
<dbReference type="GO" id="GO:0009055">
    <property type="term" value="F:electron transfer activity"/>
    <property type="evidence" value="ECO:0007669"/>
    <property type="project" value="InterPro"/>
</dbReference>
<keyword evidence="2" id="KW-0813">Transport</keyword>
<dbReference type="PROSITE" id="PS51007">
    <property type="entry name" value="CYTC"/>
    <property type="match status" value="1"/>
</dbReference>
<organism evidence="11 12">
    <name type="scientific">Methylobacterium nodulans (strain LMG 21967 / CNCM I-2342 / ORS 2060)</name>
    <dbReference type="NCBI Taxonomy" id="460265"/>
    <lineage>
        <taxon>Bacteria</taxon>
        <taxon>Pseudomonadati</taxon>
        <taxon>Pseudomonadota</taxon>
        <taxon>Alphaproteobacteria</taxon>
        <taxon>Hyphomicrobiales</taxon>
        <taxon>Methylobacteriaceae</taxon>
        <taxon>Methylobacterium</taxon>
    </lineage>
</organism>
<dbReference type="PROSITE" id="PS51257">
    <property type="entry name" value="PROKAR_LIPOPROTEIN"/>
    <property type="match status" value="1"/>
</dbReference>
<dbReference type="InterPro" id="IPR051459">
    <property type="entry name" value="Cytochrome_c-type_DH"/>
</dbReference>
<accession>B8IBA6</accession>
<evidence type="ECO:0000256" key="3">
    <source>
        <dbReference type="ARBA" id="ARBA00022617"/>
    </source>
</evidence>
<dbReference type="SUPFAM" id="SSF46626">
    <property type="entry name" value="Cytochrome c"/>
    <property type="match status" value="1"/>
</dbReference>
<evidence type="ECO:0000256" key="4">
    <source>
        <dbReference type="ARBA" id="ARBA00022660"/>
    </source>
</evidence>
<keyword evidence="4" id="KW-0679">Respiratory chain</keyword>
<dbReference type="PRINTS" id="PR00605">
    <property type="entry name" value="CYTCHROMECIC"/>
</dbReference>
<dbReference type="GO" id="GO:0020037">
    <property type="term" value="F:heme binding"/>
    <property type="evidence" value="ECO:0007669"/>
    <property type="project" value="InterPro"/>
</dbReference>
<evidence type="ECO:0000256" key="1">
    <source>
        <dbReference type="ARBA" id="ARBA00001926"/>
    </source>
</evidence>
<keyword evidence="3 8" id="KW-0349">Heme</keyword>
<dbReference type="RefSeq" id="WP_015929001.1">
    <property type="nucleotide sequence ID" value="NC_011894.1"/>
</dbReference>
<feature type="compositionally biased region" description="Polar residues" evidence="9">
    <location>
        <begin position="45"/>
        <end position="56"/>
    </location>
</feature>
<dbReference type="HOGENOM" id="CLU_105359_1_0_5"/>
<evidence type="ECO:0000313" key="11">
    <source>
        <dbReference type="EMBL" id="ACL57321.1"/>
    </source>
</evidence>
<proteinExistence type="predicted"/>
<dbReference type="Gene3D" id="1.10.760.10">
    <property type="entry name" value="Cytochrome c-like domain"/>
    <property type="match status" value="1"/>
</dbReference>
<evidence type="ECO:0000256" key="7">
    <source>
        <dbReference type="ARBA" id="ARBA00023004"/>
    </source>
</evidence>
<evidence type="ECO:0000256" key="2">
    <source>
        <dbReference type="ARBA" id="ARBA00022448"/>
    </source>
</evidence>
<feature type="domain" description="Cytochrome c" evidence="10">
    <location>
        <begin position="66"/>
        <end position="144"/>
    </location>
</feature>
<name>B8IBA6_METNO</name>
<feature type="compositionally biased region" description="Low complexity" evidence="9">
    <location>
        <begin position="174"/>
        <end position="187"/>
    </location>
</feature>
<keyword evidence="5 8" id="KW-0479">Metal-binding</keyword>
<dbReference type="InterPro" id="IPR036909">
    <property type="entry name" value="Cyt_c-like_dom_sf"/>
</dbReference>
<dbReference type="PANTHER" id="PTHR35008">
    <property type="entry name" value="BLL4482 PROTEIN-RELATED"/>
    <property type="match status" value="1"/>
</dbReference>
<dbReference type="GO" id="GO:0005506">
    <property type="term" value="F:iron ion binding"/>
    <property type="evidence" value="ECO:0007669"/>
    <property type="project" value="InterPro"/>
</dbReference>
<dbReference type="eggNOG" id="COG2010">
    <property type="taxonomic scope" value="Bacteria"/>
</dbReference>
<keyword evidence="7 8" id="KW-0408">Iron</keyword>
<dbReference type="PANTHER" id="PTHR35008:SF4">
    <property type="entry name" value="BLL4482 PROTEIN"/>
    <property type="match status" value="1"/>
</dbReference>
<comment type="cofactor">
    <cofactor evidence="1">
        <name>heme c</name>
        <dbReference type="ChEBI" id="CHEBI:61717"/>
    </cofactor>
</comment>
<dbReference type="EMBL" id="CP001349">
    <property type="protein sequence ID" value="ACL57321.1"/>
    <property type="molecule type" value="Genomic_DNA"/>
</dbReference>
<dbReference type="AlphaFoldDB" id="B8IBA6"/>
<evidence type="ECO:0000256" key="6">
    <source>
        <dbReference type="ARBA" id="ARBA00022982"/>
    </source>
</evidence>
<evidence type="ECO:0000259" key="10">
    <source>
        <dbReference type="PROSITE" id="PS51007"/>
    </source>
</evidence>
<evidence type="ECO:0000256" key="5">
    <source>
        <dbReference type="ARBA" id="ARBA00022723"/>
    </source>
</evidence>
<feature type="compositionally biased region" description="Low complexity" evidence="9">
    <location>
        <begin position="145"/>
        <end position="156"/>
    </location>
</feature>
<evidence type="ECO:0000256" key="8">
    <source>
        <dbReference type="PROSITE-ProRule" id="PRU00433"/>
    </source>
</evidence>
<dbReference type="Pfam" id="PF13442">
    <property type="entry name" value="Cytochrome_CBB3"/>
    <property type="match status" value="1"/>
</dbReference>
<dbReference type="InterPro" id="IPR009056">
    <property type="entry name" value="Cyt_c-like_dom"/>
</dbReference>